<keyword evidence="3" id="KW-0813">Transport</keyword>
<comment type="caution">
    <text evidence="8">The sequence shown here is derived from an EMBL/GenBank/DDBJ whole genome shotgun (WGS) entry which is preliminary data.</text>
</comment>
<keyword evidence="6 7" id="KW-0472">Membrane</keyword>
<keyword evidence="3" id="KW-0762">Sugar transport</keyword>
<dbReference type="AlphaFoldDB" id="A0AAV2R7B1"/>
<dbReference type="Proteomes" id="UP001497623">
    <property type="component" value="Unassembled WGS sequence"/>
</dbReference>
<dbReference type="PANTHER" id="PTHR10231">
    <property type="entry name" value="NUCLEOTIDE-SUGAR TRANSMEMBRANE TRANSPORTER"/>
    <property type="match status" value="1"/>
</dbReference>
<evidence type="ECO:0000256" key="2">
    <source>
        <dbReference type="ARBA" id="ARBA00009976"/>
    </source>
</evidence>
<evidence type="ECO:0000256" key="3">
    <source>
        <dbReference type="ARBA" id="ARBA00022597"/>
    </source>
</evidence>
<keyword evidence="9" id="KW-1185">Reference proteome</keyword>
<comment type="similarity">
    <text evidence="2">Belongs to the nucleotide-sugar transporter family. SLC35A subfamily.</text>
</comment>
<reference evidence="8 9" key="1">
    <citation type="submission" date="2024-05" db="EMBL/GenBank/DDBJ databases">
        <authorList>
            <person name="Wallberg A."/>
        </authorList>
    </citation>
    <scope>NUCLEOTIDE SEQUENCE [LARGE SCALE GENOMIC DNA]</scope>
</reference>
<feature type="transmembrane region" description="Helical" evidence="7">
    <location>
        <begin position="61"/>
        <end position="84"/>
    </location>
</feature>
<dbReference type="EMBL" id="CAXKWB010015090">
    <property type="protein sequence ID" value="CAL4112632.1"/>
    <property type="molecule type" value="Genomic_DNA"/>
</dbReference>
<evidence type="ECO:0000313" key="9">
    <source>
        <dbReference type="Proteomes" id="UP001497623"/>
    </source>
</evidence>
<feature type="transmembrane region" description="Helical" evidence="7">
    <location>
        <begin position="29"/>
        <end position="49"/>
    </location>
</feature>
<organism evidence="8 9">
    <name type="scientific">Meganyctiphanes norvegica</name>
    <name type="common">Northern krill</name>
    <name type="synonym">Thysanopoda norvegica</name>
    <dbReference type="NCBI Taxonomy" id="48144"/>
    <lineage>
        <taxon>Eukaryota</taxon>
        <taxon>Metazoa</taxon>
        <taxon>Ecdysozoa</taxon>
        <taxon>Arthropoda</taxon>
        <taxon>Crustacea</taxon>
        <taxon>Multicrustacea</taxon>
        <taxon>Malacostraca</taxon>
        <taxon>Eumalacostraca</taxon>
        <taxon>Eucarida</taxon>
        <taxon>Euphausiacea</taxon>
        <taxon>Euphausiidae</taxon>
        <taxon>Meganyctiphanes</taxon>
    </lineage>
</organism>
<dbReference type="InterPro" id="IPR037185">
    <property type="entry name" value="EmrE-like"/>
</dbReference>
<dbReference type="Pfam" id="PF04142">
    <property type="entry name" value="Nuc_sug_transp"/>
    <property type="match status" value="1"/>
</dbReference>
<proteinExistence type="inferred from homology"/>
<protein>
    <submittedName>
        <fullName evidence="8">Uncharacterized protein</fullName>
    </submittedName>
</protein>
<evidence type="ECO:0000256" key="7">
    <source>
        <dbReference type="SAM" id="Phobius"/>
    </source>
</evidence>
<sequence length="165" mass="18283">VLCSCLAGVYNEKLLKDTGAEAHIMLQNMFMYIDSIICNAAILIVEGNLLQAFNTESLVQIWRPVVIMIIVNNAAIGIVTSVFLKNLNSILKSFASALELMFTAVLSWLIFGIPINIWTAFAILLVTYATWLYSQNPVVNRGRLDDLEKSDETKSLVSQESPTPV</sequence>
<keyword evidence="5 7" id="KW-1133">Transmembrane helix</keyword>
<dbReference type="SUPFAM" id="SSF103481">
    <property type="entry name" value="Multidrug resistance efflux transporter EmrE"/>
    <property type="match status" value="1"/>
</dbReference>
<dbReference type="GO" id="GO:0015165">
    <property type="term" value="F:pyrimidine nucleotide-sugar transmembrane transporter activity"/>
    <property type="evidence" value="ECO:0007669"/>
    <property type="project" value="InterPro"/>
</dbReference>
<dbReference type="InterPro" id="IPR007271">
    <property type="entry name" value="Nuc_sug_transpt"/>
</dbReference>
<keyword evidence="4 7" id="KW-0812">Transmembrane</keyword>
<feature type="non-terminal residue" evidence="8">
    <location>
        <position position="1"/>
    </location>
</feature>
<evidence type="ECO:0000256" key="6">
    <source>
        <dbReference type="ARBA" id="ARBA00023136"/>
    </source>
</evidence>
<dbReference type="GO" id="GO:0000139">
    <property type="term" value="C:Golgi membrane"/>
    <property type="evidence" value="ECO:0007669"/>
    <property type="project" value="InterPro"/>
</dbReference>
<comment type="subcellular location">
    <subcellularLocation>
        <location evidence="1">Membrane</location>
        <topology evidence="1">Multi-pass membrane protein</topology>
    </subcellularLocation>
</comment>
<name>A0AAV2R7B1_MEGNR</name>
<evidence type="ECO:0000256" key="5">
    <source>
        <dbReference type="ARBA" id="ARBA00022989"/>
    </source>
</evidence>
<evidence type="ECO:0000313" key="8">
    <source>
        <dbReference type="EMBL" id="CAL4112632.1"/>
    </source>
</evidence>
<evidence type="ECO:0000256" key="1">
    <source>
        <dbReference type="ARBA" id="ARBA00004141"/>
    </source>
</evidence>
<evidence type="ECO:0000256" key="4">
    <source>
        <dbReference type="ARBA" id="ARBA00022692"/>
    </source>
</evidence>
<gene>
    <name evidence="8" type="ORF">MNOR_LOCUS19939</name>
</gene>
<accession>A0AAV2R7B1</accession>